<proteinExistence type="predicted"/>
<gene>
    <name evidence="2" type="ORF">B0H15DRAFT_785586</name>
</gene>
<evidence type="ECO:0000256" key="1">
    <source>
        <dbReference type="SAM" id="MobiDB-lite"/>
    </source>
</evidence>
<organism evidence="2 3">
    <name type="scientific">Mycena belliarum</name>
    <dbReference type="NCBI Taxonomy" id="1033014"/>
    <lineage>
        <taxon>Eukaryota</taxon>
        <taxon>Fungi</taxon>
        <taxon>Dikarya</taxon>
        <taxon>Basidiomycota</taxon>
        <taxon>Agaricomycotina</taxon>
        <taxon>Agaricomycetes</taxon>
        <taxon>Agaricomycetidae</taxon>
        <taxon>Agaricales</taxon>
        <taxon>Marasmiineae</taxon>
        <taxon>Mycenaceae</taxon>
        <taxon>Mycena</taxon>
    </lineage>
</organism>
<feature type="region of interest" description="Disordered" evidence="1">
    <location>
        <begin position="1"/>
        <end position="35"/>
    </location>
</feature>
<protein>
    <submittedName>
        <fullName evidence="2">Uncharacterized protein</fullName>
    </submittedName>
</protein>
<evidence type="ECO:0000313" key="3">
    <source>
        <dbReference type="Proteomes" id="UP001222325"/>
    </source>
</evidence>
<sequence>MTTTPPVQEHSATSTVSTLGISDNSNGNTDDPAPTRTLRMAGGKYITFCESDIPDPPAVSYSKRIEDLLREWDDNRPDWNQTSPLKLNGIPVPLIYWPTIYKYWKGTQWQGVLVRSMSRTTIDEFWAEFSVPDKQGRLQHMKYTPILKQLAATRKADDARLADLARSELTEEQRTYRKGASRFVMTKNSMLAAHYRKLKGLNRDDSDSDEDE</sequence>
<feature type="compositionally biased region" description="Polar residues" evidence="1">
    <location>
        <begin position="1"/>
        <end position="29"/>
    </location>
</feature>
<evidence type="ECO:0000313" key="2">
    <source>
        <dbReference type="EMBL" id="KAJ7082706.1"/>
    </source>
</evidence>
<dbReference type="Proteomes" id="UP001222325">
    <property type="component" value="Unassembled WGS sequence"/>
</dbReference>
<name>A0AAD6XNT0_9AGAR</name>
<dbReference type="AlphaFoldDB" id="A0AAD6XNT0"/>
<reference evidence="2" key="1">
    <citation type="submission" date="2023-03" db="EMBL/GenBank/DDBJ databases">
        <title>Massive genome expansion in bonnet fungi (Mycena s.s.) driven by repeated elements and novel gene families across ecological guilds.</title>
        <authorList>
            <consortium name="Lawrence Berkeley National Laboratory"/>
            <person name="Harder C.B."/>
            <person name="Miyauchi S."/>
            <person name="Viragh M."/>
            <person name="Kuo A."/>
            <person name="Thoen E."/>
            <person name="Andreopoulos B."/>
            <person name="Lu D."/>
            <person name="Skrede I."/>
            <person name="Drula E."/>
            <person name="Henrissat B."/>
            <person name="Morin E."/>
            <person name="Kohler A."/>
            <person name="Barry K."/>
            <person name="LaButti K."/>
            <person name="Morin E."/>
            <person name="Salamov A."/>
            <person name="Lipzen A."/>
            <person name="Mereny Z."/>
            <person name="Hegedus B."/>
            <person name="Baldrian P."/>
            <person name="Stursova M."/>
            <person name="Weitz H."/>
            <person name="Taylor A."/>
            <person name="Grigoriev I.V."/>
            <person name="Nagy L.G."/>
            <person name="Martin F."/>
            <person name="Kauserud H."/>
        </authorList>
    </citation>
    <scope>NUCLEOTIDE SEQUENCE</scope>
    <source>
        <strain evidence="2">CBHHK173m</strain>
    </source>
</reference>
<accession>A0AAD6XNT0</accession>
<keyword evidence="3" id="KW-1185">Reference proteome</keyword>
<dbReference type="EMBL" id="JARJCN010000044">
    <property type="protein sequence ID" value="KAJ7082706.1"/>
    <property type="molecule type" value="Genomic_DNA"/>
</dbReference>
<comment type="caution">
    <text evidence="2">The sequence shown here is derived from an EMBL/GenBank/DDBJ whole genome shotgun (WGS) entry which is preliminary data.</text>
</comment>